<dbReference type="RefSeq" id="WP_082797991.1">
    <property type="nucleotide sequence ID" value="NZ_CP013233.1"/>
</dbReference>
<sequence length="180" mass="20208">MQYLKSTLLALTMLLTACSTPVEPAYYADQKPLLSMQDYFNGTLDAWGMFQDRSGKVVKRFTVVIDCKWQGDTGTLDEHFTYADGSTQQRIWTIRKTGDNTYIGSAADIVGEAIGHTGGNTLHWAYVLALPVDGRVINVTLDDWMILMNDKIMLNHAVMSKYGIKLGDITLSFSKRRQDK</sequence>
<dbReference type="Proteomes" id="UP000071778">
    <property type="component" value="Chromosome"/>
</dbReference>
<accession>A0A127PVT1</accession>
<protein>
    <recommendedName>
        <fullName evidence="4">Lipoprotein</fullName>
    </recommendedName>
</protein>
<gene>
    <name evidence="2" type="ORF">CAter282_4114</name>
</gene>
<feature type="chain" id="PRO_5007277233" description="Lipoprotein" evidence="1">
    <location>
        <begin position="25"/>
        <end position="180"/>
    </location>
</feature>
<dbReference type="EMBL" id="CP013235">
    <property type="protein sequence ID" value="AMP11774.1"/>
    <property type="molecule type" value="Genomic_DNA"/>
</dbReference>
<dbReference type="AlphaFoldDB" id="A0A127PVT1"/>
<dbReference type="Pfam" id="PF12915">
    <property type="entry name" value="DUF3833"/>
    <property type="match status" value="1"/>
</dbReference>
<organism evidence="2 3">
    <name type="scientific">Collimonas arenae</name>
    <dbReference type="NCBI Taxonomy" id="279058"/>
    <lineage>
        <taxon>Bacteria</taxon>
        <taxon>Pseudomonadati</taxon>
        <taxon>Pseudomonadota</taxon>
        <taxon>Betaproteobacteria</taxon>
        <taxon>Burkholderiales</taxon>
        <taxon>Oxalobacteraceae</taxon>
        <taxon>Collimonas</taxon>
    </lineage>
</organism>
<evidence type="ECO:0000313" key="3">
    <source>
        <dbReference type="Proteomes" id="UP000071778"/>
    </source>
</evidence>
<dbReference type="OrthoDB" id="5296954at2"/>
<keyword evidence="3" id="KW-1185">Reference proteome</keyword>
<dbReference type="InterPro" id="IPR024409">
    <property type="entry name" value="DUF3833"/>
</dbReference>
<evidence type="ECO:0000313" key="2">
    <source>
        <dbReference type="EMBL" id="AMP11774.1"/>
    </source>
</evidence>
<evidence type="ECO:0008006" key="4">
    <source>
        <dbReference type="Google" id="ProtNLM"/>
    </source>
</evidence>
<feature type="signal peptide" evidence="1">
    <location>
        <begin position="1"/>
        <end position="24"/>
    </location>
</feature>
<keyword evidence="1" id="KW-0732">Signal</keyword>
<dbReference type="PATRIC" id="fig|279058.17.peg.4436"/>
<name>A0A127PVT1_9BURK</name>
<evidence type="ECO:0000256" key="1">
    <source>
        <dbReference type="SAM" id="SignalP"/>
    </source>
</evidence>
<dbReference type="PROSITE" id="PS51257">
    <property type="entry name" value="PROKAR_LIPOPROTEIN"/>
    <property type="match status" value="1"/>
</dbReference>
<reference evidence="2 3" key="1">
    <citation type="submission" date="2015-11" db="EMBL/GenBank/DDBJ databases">
        <title>Exploring the genomic traits of fungus-feeding bacterial genus Collimonas.</title>
        <authorList>
            <person name="Song C."/>
            <person name="Schmidt R."/>
            <person name="de Jager V."/>
            <person name="Krzyzanowska D."/>
            <person name="Jongedijk E."/>
            <person name="Cankar K."/>
            <person name="Beekwilder J."/>
            <person name="van Veen A."/>
            <person name="de Boer W."/>
            <person name="van Veen J.A."/>
            <person name="Garbeva P."/>
        </authorList>
    </citation>
    <scope>NUCLEOTIDE SEQUENCE [LARGE SCALE GENOMIC DNA]</scope>
    <source>
        <strain evidence="2 3">Ter282</strain>
    </source>
</reference>
<proteinExistence type="predicted"/>